<accession>A0A5P8P483</accession>
<organism evidence="2 3">
    <name type="scientific">Sulfurimonas lithotrophica</name>
    <dbReference type="NCBI Taxonomy" id="2590022"/>
    <lineage>
        <taxon>Bacteria</taxon>
        <taxon>Pseudomonadati</taxon>
        <taxon>Campylobacterota</taxon>
        <taxon>Epsilonproteobacteria</taxon>
        <taxon>Campylobacterales</taxon>
        <taxon>Sulfurimonadaceae</taxon>
        <taxon>Sulfurimonas</taxon>
    </lineage>
</organism>
<keyword evidence="3" id="KW-1185">Reference proteome</keyword>
<dbReference type="RefSeq" id="WP_152308288.1">
    <property type="nucleotide sequence ID" value="NZ_CP043617.1"/>
</dbReference>
<keyword evidence="1" id="KW-0472">Membrane</keyword>
<sequence length="144" mass="16251">MEASLLIQAIAGLVIILGGLLFILLKPSNTKKTKTINIKSSDKSKQKIDLNSLRHIIRNRNSSKAQLSEAVDLVIKHHGKIPDKMGLRLNPQFDVYMEMMISLCRHKNATKDIVLKFDRELTRGNPDYKSEINDAVTKGLNSRK</sequence>
<dbReference type="AlphaFoldDB" id="A0A5P8P483"/>
<dbReference type="KEGG" id="sulg:FJR48_11625"/>
<dbReference type="OrthoDB" id="5334951at2"/>
<gene>
    <name evidence="2" type="ORF">FJR48_11625</name>
</gene>
<keyword evidence="1" id="KW-0812">Transmembrane</keyword>
<evidence type="ECO:0000313" key="2">
    <source>
        <dbReference type="EMBL" id="QFR50340.1"/>
    </source>
</evidence>
<feature type="transmembrane region" description="Helical" evidence="1">
    <location>
        <begin position="6"/>
        <end position="25"/>
    </location>
</feature>
<name>A0A5P8P483_9BACT</name>
<dbReference type="Proteomes" id="UP000326944">
    <property type="component" value="Chromosome"/>
</dbReference>
<evidence type="ECO:0000313" key="3">
    <source>
        <dbReference type="Proteomes" id="UP000326944"/>
    </source>
</evidence>
<dbReference type="EMBL" id="CP043617">
    <property type="protein sequence ID" value="QFR50340.1"/>
    <property type="molecule type" value="Genomic_DNA"/>
</dbReference>
<keyword evidence="1" id="KW-1133">Transmembrane helix</keyword>
<reference evidence="2 3" key="1">
    <citation type="submission" date="2019-09" db="EMBL/GenBank/DDBJ databases">
        <title>Sulfurimonas gotlandica sp. nov., a chemoautotrophic and psychrotolerant epsilonproteobacterium isolated from a pelagic redoxcline, and an emended description of the genus Sulfurimonas.</title>
        <authorList>
            <person name="Wang S."/>
            <person name="Jiang L."/>
            <person name="Shao S."/>
        </authorList>
    </citation>
    <scope>NUCLEOTIDE SEQUENCE [LARGE SCALE GENOMIC DNA]</scope>
    <source>
        <strain evidence="2 3">GYSZ_1</strain>
    </source>
</reference>
<evidence type="ECO:0000256" key="1">
    <source>
        <dbReference type="SAM" id="Phobius"/>
    </source>
</evidence>
<proteinExistence type="predicted"/>
<protein>
    <submittedName>
        <fullName evidence="2">Uncharacterized protein</fullName>
    </submittedName>
</protein>